<name>A0A5N6HME3_9EURO</name>
<organism evidence="1 2">
    <name type="scientific">Aspergillus pseudonomiae</name>
    <dbReference type="NCBI Taxonomy" id="1506151"/>
    <lineage>
        <taxon>Eukaryota</taxon>
        <taxon>Fungi</taxon>
        <taxon>Dikarya</taxon>
        <taxon>Ascomycota</taxon>
        <taxon>Pezizomycotina</taxon>
        <taxon>Eurotiomycetes</taxon>
        <taxon>Eurotiomycetidae</taxon>
        <taxon>Eurotiales</taxon>
        <taxon>Aspergillaceae</taxon>
        <taxon>Aspergillus</taxon>
        <taxon>Aspergillus subgen. Circumdati</taxon>
    </lineage>
</organism>
<reference evidence="1 2" key="1">
    <citation type="submission" date="2019-04" db="EMBL/GenBank/DDBJ databases">
        <authorList>
            <consortium name="DOE Joint Genome Institute"/>
            <person name="Mondo S."/>
            <person name="Kjaerbolling I."/>
            <person name="Vesth T."/>
            <person name="Frisvad J.C."/>
            <person name="Nybo J.L."/>
            <person name="Theobald S."/>
            <person name="Kildgaard S."/>
            <person name="Isbrandt T."/>
            <person name="Kuo A."/>
            <person name="Sato A."/>
            <person name="Lyhne E.K."/>
            <person name="Kogle M.E."/>
            <person name="Wiebenga A."/>
            <person name="Kun R.S."/>
            <person name="Lubbers R.J."/>
            <person name="Makela M.R."/>
            <person name="Barry K."/>
            <person name="Chovatia M."/>
            <person name="Clum A."/>
            <person name="Daum C."/>
            <person name="Haridas S."/>
            <person name="He G."/>
            <person name="LaButti K."/>
            <person name="Lipzen A."/>
            <person name="Riley R."/>
            <person name="Salamov A."/>
            <person name="Simmons B.A."/>
            <person name="Magnuson J.K."/>
            <person name="Henrissat B."/>
            <person name="Mortensen U.H."/>
            <person name="Larsen T.O."/>
            <person name="Devries R.P."/>
            <person name="Grigoriev I.V."/>
            <person name="Machida M."/>
            <person name="Baker S.E."/>
            <person name="Andersen M.R."/>
            <person name="Cantor M.N."/>
            <person name="Hua S.X."/>
        </authorList>
    </citation>
    <scope>NUCLEOTIDE SEQUENCE [LARGE SCALE GENOMIC DNA]</scope>
    <source>
        <strain evidence="1 2">CBS 119388</strain>
    </source>
</reference>
<dbReference type="Proteomes" id="UP000325579">
    <property type="component" value="Unassembled WGS sequence"/>
</dbReference>
<dbReference type="EMBL" id="ML736900">
    <property type="protein sequence ID" value="KAE8397353.1"/>
    <property type="molecule type" value="Genomic_DNA"/>
</dbReference>
<proteinExistence type="predicted"/>
<dbReference type="AlphaFoldDB" id="A0A5N6HME3"/>
<gene>
    <name evidence="1" type="ORF">BDV37DRAFT_276997</name>
</gene>
<evidence type="ECO:0000313" key="2">
    <source>
        <dbReference type="Proteomes" id="UP000325579"/>
    </source>
</evidence>
<dbReference type="OrthoDB" id="4385921at2759"/>
<dbReference type="RefSeq" id="XP_031934672.1">
    <property type="nucleotide sequence ID" value="XM_032085673.1"/>
</dbReference>
<protein>
    <submittedName>
        <fullName evidence="1">Uncharacterized protein</fullName>
    </submittedName>
</protein>
<accession>A0A5N6HME3</accession>
<sequence length="106" mass="12505">MYRKKRSIPGLRNVSRRRETIFRKCSELSQFGVDVWIVICAGARSSVFRSSESELFGSLDRQIMRASHRPTWKGLRDYDRRLRERRPLRLIDRLEVDVPAIAGDQK</sequence>
<accession>A0A5N7CUR9</accession>
<keyword evidence="2" id="KW-1185">Reference proteome</keyword>
<evidence type="ECO:0000313" key="1">
    <source>
        <dbReference type="EMBL" id="KAE8397353.1"/>
    </source>
</evidence>
<dbReference type="GeneID" id="43670364"/>